<sequence length="1069" mass="120077">MTKTDETICPIPQPPLKYMGLLGNLPDIDLAHIPESFAGLAEIYGEIYQLQLGSGRTIVLATQALCNEASDETRFYKAIANTNQQLRNLMGDGIFTSHTRDESWKRAHRILMPLFGPLSIKGMLPQMIDVASQLILKWDRFGYRTVFDCVEDFTKLTLDTIALIGFDYRFNSLYTEGLHPFVSAMMFSQVESGRRANRLSIETRLRIFSQAKYFEKIKIMHDICDEIVQERKENPQDTSDLLNAMLNGRDPETGDKLSEENIRYQMVTFLIAGHETTSGLLGFCLYMLLKNPEKMAKARAEVDELVGDGPVQLKHLSALKYLEAVIRETLRLYPTAPGWSVHCHQDTTLMGGKYLVKSTDRILMSLPRIHRDPKVYGNDAEDFRPERMMNGQYEKLPPGSYKPFGNGARACIGRGFALQEATLVLILILQRFEIELADPNYQLEILSTLTIKPKGLRIRVKRRRGKSVWVGLSMSADATKNVPEGSFTIPEETGLPAFQIYYGSNQGTCRSLAETIHTHSTRHGFKSSLRKLDDAVETLKLDEPVLFITPSYEGQPPDNAKKFMPWLKTLSSAEGGGKWNGLRYAVLGVGSSDWATTFHRVPRLLSDYLNALKADPIVDLGLIDTTQDMMTEFEDWTDAFWRGLGGNVSQATQSTIPPLTISTNKTYRSERLVEDPTGMGMVLTNQEIVPPIIGPSKRHVEIQLDPGVYFRAGDYLSVLPMNNSKVVQRVLARFAIPEDAVIELTGPPKAFLPMSQPIAVRDLLEAYVELATTVTKKQLAVLSEATRDPVQAATIESLRTLDFEREVLRKRSSIIDILERFSSCDISFAEYVDMLQPLRPRQYSISSAPTPTAQPMLAQVCSITFDVFKGPAYSGTSQFYGVASNYLADLCPSSRIHCSVRPTQLNFCLPPNATTPVIMIAAGTGIAPMRAFVQERQHLAQKFNENKGGPVILYYGCRDADVDYLFRAELEEAERQGVMQVRPSFSQSSEKSNGFRYVYERIWNDRNEVFKLIESGAKILLCGSAARLSRSTNETLVKILREKKGLSEEEGQAWLQRLKEDQYATDVFG</sequence>
<protein>
    <submittedName>
        <fullName evidence="1">Uncharacterized protein</fullName>
    </submittedName>
</protein>
<evidence type="ECO:0000313" key="2">
    <source>
        <dbReference type="Proteomes" id="UP001148629"/>
    </source>
</evidence>
<organism evidence="1 2">
    <name type="scientific">Fusarium decemcellulare</name>
    <dbReference type="NCBI Taxonomy" id="57161"/>
    <lineage>
        <taxon>Eukaryota</taxon>
        <taxon>Fungi</taxon>
        <taxon>Dikarya</taxon>
        <taxon>Ascomycota</taxon>
        <taxon>Pezizomycotina</taxon>
        <taxon>Sordariomycetes</taxon>
        <taxon>Hypocreomycetidae</taxon>
        <taxon>Hypocreales</taxon>
        <taxon>Nectriaceae</taxon>
        <taxon>Fusarium</taxon>
        <taxon>Fusarium decemcellulare species complex</taxon>
    </lineage>
</organism>
<name>A0ACC1SI79_9HYPO</name>
<reference evidence="1" key="1">
    <citation type="submission" date="2022-08" db="EMBL/GenBank/DDBJ databases">
        <title>Genome Sequence of Fusarium decemcellulare.</title>
        <authorList>
            <person name="Buettner E."/>
        </authorList>
    </citation>
    <scope>NUCLEOTIDE SEQUENCE</scope>
    <source>
        <strain evidence="1">Babe19</strain>
    </source>
</reference>
<accession>A0ACC1SI79</accession>
<dbReference type="Proteomes" id="UP001148629">
    <property type="component" value="Unassembled WGS sequence"/>
</dbReference>
<evidence type="ECO:0000313" key="1">
    <source>
        <dbReference type="EMBL" id="KAJ3540280.1"/>
    </source>
</evidence>
<keyword evidence="2" id="KW-1185">Reference proteome</keyword>
<proteinExistence type="predicted"/>
<gene>
    <name evidence="1" type="ORF">NM208_g5131</name>
</gene>
<comment type="caution">
    <text evidence="1">The sequence shown here is derived from an EMBL/GenBank/DDBJ whole genome shotgun (WGS) entry which is preliminary data.</text>
</comment>
<dbReference type="EMBL" id="JANRMS010000415">
    <property type="protein sequence ID" value="KAJ3540280.1"/>
    <property type="molecule type" value="Genomic_DNA"/>
</dbReference>